<evidence type="ECO:0000313" key="2">
    <source>
        <dbReference type="EMBL" id="EXY91164.1"/>
    </source>
</evidence>
<name>A0A015U385_BACFG</name>
<dbReference type="InterPro" id="IPR018899">
    <property type="entry name" value="Conjug_transposon_Tra0"/>
</dbReference>
<gene>
    <name evidence="2" type="ORF">M125_2159</name>
</gene>
<dbReference type="Pfam" id="PF10626">
    <property type="entry name" value="TraO"/>
    <property type="match status" value="1"/>
</dbReference>
<keyword evidence="1" id="KW-0732">Signal</keyword>
<feature type="chain" id="PRO_5001479381" evidence="1">
    <location>
        <begin position="23"/>
        <end position="194"/>
    </location>
</feature>
<sequence>MKRAIFILTLGLCLLLSDGAHAQRALPAMRGLEIRGGMTDGFYTRDSRSETGYWFGLAMSRYAKNADKWVFGAEFLNRYYPYKSERIPVAQFTAEGGYYYKLLADPSRTFFFYLGGSALAGYESVNRGERRLYDGSTLRHRDRFLYGGAVTLEVDAYLTDRIILSLTGRERILWGTTTGHFHAQFGLGVKFIIH</sequence>
<feature type="signal peptide" evidence="1">
    <location>
        <begin position="1"/>
        <end position="22"/>
    </location>
</feature>
<evidence type="ECO:0000313" key="3">
    <source>
        <dbReference type="Proteomes" id="UP000020773"/>
    </source>
</evidence>
<dbReference type="PATRIC" id="fig|1339316.3.peg.2074"/>
<protein>
    <submittedName>
        <fullName evidence="2">Conjugative transposon TraO family protein</fullName>
    </submittedName>
</protein>
<evidence type="ECO:0000256" key="1">
    <source>
        <dbReference type="SAM" id="SignalP"/>
    </source>
</evidence>
<organism evidence="2 3">
    <name type="scientific">Bacteroides fragilis str. 3998T(B)3</name>
    <dbReference type="NCBI Taxonomy" id="1339316"/>
    <lineage>
        <taxon>Bacteria</taxon>
        <taxon>Pseudomonadati</taxon>
        <taxon>Bacteroidota</taxon>
        <taxon>Bacteroidia</taxon>
        <taxon>Bacteroidales</taxon>
        <taxon>Bacteroidaceae</taxon>
        <taxon>Bacteroides</taxon>
    </lineage>
</organism>
<dbReference type="AlphaFoldDB" id="A0A015U385"/>
<reference evidence="2 3" key="1">
    <citation type="submission" date="2014-02" db="EMBL/GenBank/DDBJ databases">
        <authorList>
            <person name="Sears C."/>
            <person name="Carroll K."/>
            <person name="Sack B.R."/>
            <person name="Qadri F."/>
            <person name="Myers L.L."/>
            <person name="Chung G.-T."/>
            <person name="Escheverria P."/>
            <person name="Fraser C.M."/>
            <person name="Sadzewicz L."/>
            <person name="Shefchek K.A."/>
            <person name="Tallon L."/>
            <person name="Das S.P."/>
            <person name="Daugherty S."/>
            <person name="Mongodin E.F."/>
        </authorList>
    </citation>
    <scope>NUCLEOTIDE SEQUENCE [LARGE SCALE GENOMIC DNA]</scope>
    <source>
        <strain evidence="3">3998T(B)3</strain>
    </source>
</reference>
<comment type="caution">
    <text evidence="2">The sequence shown here is derived from an EMBL/GenBank/DDBJ whole genome shotgun (WGS) entry which is preliminary data.</text>
</comment>
<dbReference type="Proteomes" id="UP000020773">
    <property type="component" value="Unassembled WGS sequence"/>
</dbReference>
<dbReference type="EMBL" id="JGDB01000080">
    <property type="protein sequence ID" value="EXY91164.1"/>
    <property type="molecule type" value="Genomic_DNA"/>
</dbReference>
<accession>A0A015U385</accession>
<dbReference type="RefSeq" id="WP_032596837.1">
    <property type="nucleotide sequence ID" value="NZ_JGDB01000080.1"/>
</dbReference>
<proteinExistence type="predicted"/>